<protein>
    <submittedName>
        <fullName evidence="1">Uncharacterized protein</fullName>
    </submittedName>
</protein>
<keyword evidence="2" id="KW-1185">Reference proteome</keyword>
<dbReference type="Proteomes" id="UP000289738">
    <property type="component" value="Chromosome A07"/>
</dbReference>
<accession>A0A445CDB3</accession>
<proteinExistence type="predicted"/>
<reference evidence="1 2" key="1">
    <citation type="submission" date="2019-01" db="EMBL/GenBank/DDBJ databases">
        <title>Sequencing of cultivated peanut Arachis hypogaea provides insights into genome evolution and oil improvement.</title>
        <authorList>
            <person name="Chen X."/>
        </authorList>
    </citation>
    <scope>NUCLEOTIDE SEQUENCE [LARGE SCALE GENOMIC DNA]</scope>
    <source>
        <strain evidence="2">cv. Fuhuasheng</strain>
        <tissue evidence="1">Leaves</tissue>
    </source>
</reference>
<evidence type="ECO:0000313" key="1">
    <source>
        <dbReference type="EMBL" id="RYR48918.1"/>
    </source>
</evidence>
<comment type="caution">
    <text evidence="1">The sequence shown here is derived from an EMBL/GenBank/DDBJ whole genome shotgun (WGS) entry which is preliminary data.</text>
</comment>
<evidence type="ECO:0000313" key="2">
    <source>
        <dbReference type="Proteomes" id="UP000289738"/>
    </source>
</evidence>
<sequence length="58" mass="7001">MLWFQKSREQWVRYGDRNTKFFHMQTIIRRKANKIHGLFVSDGSWSSDSELLQKEALV</sequence>
<name>A0A445CDB3_ARAHY</name>
<organism evidence="1 2">
    <name type="scientific">Arachis hypogaea</name>
    <name type="common">Peanut</name>
    <dbReference type="NCBI Taxonomy" id="3818"/>
    <lineage>
        <taxon>Eukaryota</taxon>
        <taxon>Viridiplantae</taxon>
        <taxon>Streptophyta</taxon>
        <taxon>Embryophyta</taxon>
        <taxon>Tracheophyta</taxon>
        <taxon>Spermatophyta</taxon>
        <taxon>Magnoliopsida</taxon>
        <taxon>eudicotyledons</taxon>
        <taxon>Gunneridae</taxon>
        <taxon>Pentapetalae</taxon>
        <taxon>rosids</taxon>
        <taxon>fabids</taxon>
        <taxon>Fabales</taxon>
        <taxon>Fabaceae</taxon>
        <taxon>Papilionoideae</taxon>
        <taxon>50 kb inversion clade</taxon>
        <taxon>dalbergioids sensu lato</taxon>
        <taxon>Dalbergieae</taxon>
        <taxon>Pterocarpus clade</taxon>
        <taxon>Arachis</taxon>
    </lineage>
</organism>
<gene>
    <name evidence="1" type="ORF">Ahy_A07g035026</name>
</gene>
<dbReference type="AlphaFoldDB" id="A0A445CDB3"/>
<dbReference type="EMBL" id="SDMP01000007">
    <property type="protein sequence ID" value="RYR48918.1"/>
    <property type="molecule type" value="Genomic_DNA"/>
</dbReference>